<evidence type="ECO:0000256" key="4">
    <source>
        <dbReference type="SAM" id="MobiDB-lite"/>
    </source>
</evidence>
<dbReference type="AlphaFoldDB" id="A0A9P8L7J1"/>
<proteinExistence type="inferred from homology"/>
<organism evidence="5 6">
    <name type="scientific">Trichoglossum hirsutum</name>
    <dbReference type="NCBI Taxonomy" id="265104"/>
    <lineage>
        <taxon>Eukaryota</taxon>
        <taxon>Fungi</taxon>
        <taxon>Dikarya</taxon>
        <taxon>Ascomycota</taxon>
        <taxon>Pezizomycotina</taxon>
        <taxon>Geoglossomycetes</taxon>
        <taxon>Geoglossales</taxon>
        <taxon>Geoglossaceae</taxon>
        <taxon>Trichoglossum</taxon>
    </lineage>
</organism>
<dbReference type="PANTHER" id="PTHR11001:SF2">
    <property type="entry name" value="MITOCHONDRIAL FISSION PROCESS PROTEIN 1"/>
    <property type="match status" value="1"/>
</dbReference>
<evidence type="ECO:0000256" key="3">
    <source>
        <dbReference type="ARBA" id="ARBA00029631"/>
    </source>
</evidence>
<evidence type="ECO:0000313" key="6">
    <source>
        <dbReference type="Proteomes" id="UP000750711"/>
    </source>
</evidence>
<gene>
    <name evidence="5" type="ORF">GP486_006181</name>
</gene>
<keyword evidence="6" id="KW-1185">Reference proteome</keyword>
<dbReference type="GO" id="GO:0005739">
    <property type="term" value="C:mitochondrion"/>
    <property type="evidence" value="ECO:0007669"/>
    <property type="project" value="TreeGrafter"/>
</dbReference>
<reference evidence="5" key="1">
    <citation type="submission" date="2021-03" db="EMBL/GenBank/DDBJ databases">
        <title>Comparative genomics and phylogenomic investigation of the class Geoglossomycetes provide insights into ecological specialization and systematics.</title>
        <authorList>
            <person name="Melie T."/>
            <person name="Pirro S."/>
            <person name="Miller A.N."/>
            <person name="Quandt A."/>
        </authorList>
    </citation>
    <scope>NUCLEOTIDE SEQUENCE</scope>
    <source>
        <strain evidence="5">CAQ_001_2017</strain>
    </source>
</reference>
<protein>
    <recommendedName>
        <fullName evidence="2">Mitochondrial fission process protein 1</fullName>
    </recommendedName>
    <alternativeName>
        <fullName evidence="3">Mitochondrial 18 kDa protein</fullName>
    </alternativeName>
</protein>
<evidence type="ECO:0000256" key="2">
    <source>
        <dbReference type="ARBA" id="ARBA00017835"/>
    </source>
</evidence>
<dbReference type="Pfam" id="PF10558">
    <property type="entry name" value="MTP18"/>
    <property type="match status" value="1"/>
</dbReference>
<accession>A0A9P8L7J1</accession>
<dbReference type="PANTHER" id="PTHR11001">
    <property type="entry name" value="MITOCHONDRIAL FISSION PROCESS PROTEIN 1"/>
    <property type="match status" value="1"/>
</dbReference>
<dbReference type="InterPro" id="IPR019560">
    <property type="entry name" value="Mitochondrial_18_kDa_protein"/>
</dbReference>
<name>A0A9P8L7J1_9PEZI</name>
<evidence type="ECO:0000313" key="5">
    <source>
        <dbReference type="EMBL" id="KAH0555874.1"/>
    </source>
</evidence>
<sequence>MAKKDKDKNPADGIPHIRPEKRPDFSVPPPREKLPDELQRIVDDDDTLLERIYDGSAQDTTDTPLRYAAYGSRIRTLLHSAHRYIAYTSDISESFRPVAHPYLVRGGYAVSWLYLFGDVSHEGYKAYVRNHATLKAADKDAKAVTIPFKDDYRTVIAQRAVFQSIASMGLPALTVHSIVRYSGLAFRHAKNTRIRTYGPIGVCISPSFPHLQANNTQLGLAAVPFLPYIFDKPVEDAVEWGVEKIADVVGKGREKEKEH</sequence>
<comment type="caution">
    <text evidence="5">The sequence shown here is derived from an EMBL/GenBank/DDBJ whole genome shotgun (WGS) entry which is preliminary data.</text>
</comment>
<dbReference type="Proteomes" id="UP000750711">
    <property type="component" value="Unassembled WGS sequence"/>
</dbReference>
<feature type="region of interest" description="Disordered" evidence="4">
    <location>
        <begin position="1"/>
        <end position="35"/>
    </location>
</feature>
<evidence type="ECO:0000256" key="1">
    <source>
        <dbReference type="ARBA" id="ARBA00009224"/>
    </source>
</evidence>
<comment type="similarity">
    <text evidence="1">Belongs to the MTFP1 family.</text>
</comment>
<dbReference type="EMBL" id="JAGHQM010001319">
    <property type="protein sequence ID" value="KAH0555874.1"/>
    <property type="molecule type" value="Genomic_DNA"/>
</dbReference>
<dbReference type="GO" id="GO:0000266">
    <property type="term" value="P:mitochondrial fission"/>
    <property type="evidence" value="ECO:0007669"/>
    <property type="project" value="TreeGrafter"/>
</dbReference>